<protein>
    <recommendedName>
        <fullName evidence="4">Porin</fullName>
    </recommendedName>
</protein>
<feature type="coiled-coil region" evidence="1">
    <location>
        <begin position="22"/>
        <end position="49"/>
    </location>
</feature>
<keyword evidence="1" id="KW-0175">Coiled coil</keyword>
<evidence type="ECO:0008006" key="4">
    <source>
        <dbReference type="Google" id="ProtNLM"/>
    </source>
</evidence>
<name>A0ABT3T718_9GAMM</name>
<evidence type="ECO:0000313" key="3">
    <source>
        <dbReference type="Proteomes" id="UP001143304"/>
    </source>
</evidence>
<evidence type="ECO:0000313" key="2">
    <source>
        <dbReference type="EMBL" id="MCX2978063.1"/>
    </source>
</evidence>
<reference evidence="2" key="1">
    <citation type="submission" date="2019-02" db="EMBL/GenBank/DDBJ databases">
        <authorList>
            <person name="Li S.-H."/>
        </authorList>
    </citation>
    <scope>NUCLEOTIDE SEQUENCE</scope>
    <source>
        <strain evidence="2">IMCC11814</strain>
    </source>
</reference>
<comment type="caution">
    <text evidence="2">The sequence shown here is derived from an EMBL/GenBank/DDBJ whole genome shotgun (WGS) entry which is preliminary data.</text>
</comment>
<sequence length="457" mass="50897">MFAAVLCLCSDFTWASSDSERIRALEMLVEQQQKMLENMNIELQRLKAGEAAIVEDIVIVDETITESVTEQKAKPDFSMEVYGFVRADAIYDFKRVDPDWNDTLRVSTIPTKSGTYGNDGESIFSVRQSRLGVKGDYGPDVTYLLEAELFGVGGDQGQTTPRLRHAWATYKNFGMGQTWSNFMDPGVFPNTIDYWGPTGMVFYRNQQARYSIPLGPDMLSFSLEDPNTSFTVGRFRNVKACDLPNPEPGCASTDSTAADIFQAHNDLPDFTASYQKNGDFGHYKLAGIVRKLGYERLDNGDDGYKVGWGINASTVLNTWGQDNVKLEAVYGEGVGNYMNDGGVDIAPDSADLDSAKAGTVPILGIVAYYDHYWNERWSTSFGWSMTDLNTDDGQAGNEFEKGQIAQINLLHYPLDNVMMGGEFIWGQRENIDGNKGSDYRVQFSLQVNFDSGNLFAR</sequence>
<dbReference type="Proteomes" id="UP001143304">
    <property type="component" value="Unassembled WGS sequence"/>
</dbReference>
<dbReference type="EMBL" id="SHNO01000001">
    <property type="protein sequence ID" value="MCX2978063.1"/>
    <property type="molecule type" value="Genomic_DNA"/>
</dbReference>
<evidence type="ECO:0000256" key="1">
    <source>
        <dbReference type="SAM" id="Coils"/>
    </source>
</evidence>
<dbReference type="Gene3D" id="2.40.160.10">
    <property type="entry name" value="Porin"/>
    <property type="match status" value="1"/>
</dbReference>
<dbReference type="SUPFAM" id="SSF56935">
    <property type="entry name" value="Porins"/>
    <property type="match status" value="1"/>
</dbReference>
<proteinExistence type="predicted"/>
<dbReference type="Pfam" id="PF19577">
    <property type="entry name" value="DcaP"/>
    <property type="match status" value="1"/>
</dbReference>
<keyword evidence="3" id="KW-1185">Reference proteome</keyword>
<dbReference type="InterPro" id="IPR023614">
    <property type="entry name" value="Porin_dom_sf"/>
</dbReference>
<dbReference type="InterPro" id="IPR045748">
    <property type="entry name" value="DcaP"/>
</dbReference>
<accession>A0ABT3T718</accession>
<organism evidence="2 3">
    <name type="scientific">Candidatus Marimicrobium litorale</name>
    <dbReference type="NCBI Taxonomy" id="2518991"/>
    <lineage>
        <taxon>Bacteria</taxon>
        <taxon>Pseudomonadati</taxon>
        <taxon>Pseudomonadota</taxon>
        <taxon>Gammaproteobacteria</taxon>
        <taxon>Cellvibrionales</taxon>
        <taxon>Halieaceae</taxon>
        <taxon>Marimicrobium</taxon>
    </lineage>
</organism>
<gene>
    <name evidence="2" type="ORF">EYC82_11920</name>
</gene>